<evidence type="ECO:0000313" key="3">
    <source>
        <dbReference type="Proteomes" id="UP001279734"/>
    </source>
</evidence>
<sequence>MGDANSSMGRVSVINLLKNNKGIGGCCGWTGNSPRGTESLHFRHHGYPNEDDSLIQEVTTPCSHYKKTENEGAAGSSPQIEEGVKRMSSKSCHESWRKTRRESSADKENNGGENDLRGVCKEYARKRTITLDKVMEEKPDEQSQRGPPEGSQQWLVDQWKEDREGWSEALGG</sequence>
<name>A0AAD3TLK9_NEPGR</name>
<evidence type="ECO:0000256" key="1">
    <source>
        <dbReference type="SAM" id="MobiDB-lite"/>
    </source>
</evidence>
<evidence type="ECO:0000313" key="2">
    <source>
        <dbReference type="EMBL" id="GMH31825.1"/>
    </source>
</evidence>
<reference evidence="2" key="1">
    <citation type="submission" date="2023-05" db="EMBL/GenBank/DDBJ databases">
        <title>Nepenthes gracilis genome sequencing.</title>
        <authorList>
            <person name="Fukushima K."/>
        </authorList>
    </citation>
    <scope>NUCLEOTIDE SEQUENCE</scope>
    <source>
        <strain evidence="2">SING2019-196</strain>
    </source>
</reference>
<feature type="compositionally biased region" description="Basic and acidic residues" evidence="1">
    <location>
        <begin position="91"/>
        <end position="143"/>
    </location>
</feature>
<accession>A0AAD3TLK9</accession>
<comment type="caution">
    <text evidence="2">The sequence shown here is derived from an EMBL/GenBank/DDBJ whole genome shotgun (WGS) entry which is preliminary data.</text>
</comment>
<keyword evidence="3" id="KW-1185">Reference proteome</keyword>
<dbReference type="Proteomes" id="UP001279734">
    <property type="component" value="Unassembled WGS sequence"/>
</dbReference>
<organism evidence="2 3">
    <name type="scientific">Nepenthes gracilis</name>
    <name type="common">Slender pitcher plant</name>
    <dbReference type="NCBI Taxonomy" id="150966"/>
    <lineage>
        <taxon>Eukaryota</taxon>
        <taxon>Viridiplantae</taxon>
        <taxon>Streptophyta</taxon>
        <taxon>Embryophyta</taxon>
        <taxon>Tracheophyta</taxon>
        <taxon>Spermatophyta</taxon>
        <taxon>Magnoliopsida</taxon>
        <taxon>eudicotyledons</taxon>
        <taxon>Gunneridae</taxon>
        <taxon>Pentapetalae</taxon>
        <taxon>Caryophyllales</taxon>
        <taxon>Nepenthaceae</taxon>
        <taxon>Nepenthes</taxon>
    </lineage>
</organism>
<feature type="region of interest" description="Disordered" evidence="1">
    <location>
        <begin position="65"/>
        <end position="172"/>
    </location>
</feature>
<proteinExistence type="predicted"/>
<dbReference type="EMBL" id="BSYO01000041">
    <property type="protein sequence ID" value="GMH31825.1"/>
    <property type="molecule type" value="Genomic_DNA"/>
</dbReference>
<dbReference type="AlphaFoldDB" id="A0AAD3TLK9"/>
<gene>
    <name evidence="2" type="ORF">Nepgr_033669</name>
</gene>
<protein>
    <submittedName>
        <fullName evidence="2">Uncharacterized protein</fullName>
    </submittedName>
</protein>